<evidence type="ECO:0000313" key="9">
    <source>
        <dbReference type="EMBL" id="CAG9093004.1"/>
    </source>
</evidence>
<protein>
    <submittedName>
        <fullName evidence="9">(diamondback moth) hypothetical protein</fullName>
    </submittedName>
</protein>
<evidence type="ECO:0000256" key="4">
    <source>
        <dbReference type="ARBA" id="ARBA00022963"/>
    </source>
</evidence>
<evidence type="ECO:0000313" key="10">
    <source>
        <dbReference type="Proteomes" id="UP000653454"/>
    </source>
</evidence>
<organism evidence="9 10">
    <name type="scientific">Plutella xylostella</name>
    <name type="common">Diamondback moth</name>
    <name type="synonym">Plutella maculipennis</name>
    <dbReference type="NCBI Taxonomy" id="51655"/>
    <lineage>
        <taxon>Eukaryota</taxon>
        <taxon>Metazoa</taxon>
        <taxon>Ecdysozoa</taxon>
        <taxon>Arthropoda</taxon>
        <taxon>Hexapoda</taxon>
        <taxon>Insecta</taxon>
        <taxon>Pterygota</taxon>
        <taxon>Neoptera</taxon>
        <taxon>Endopterygota</taxon>
        <taxon>Lepidoptera</taxon>
        <taxon>Glossata</taxon>
        <taxon>Ditrysia</taxon>
        <taxon>Yponomeutoidea</taxon>
        <taxon>Plutellidae</taxon>
        <taxon>Plutella</taxon>
    </lineage>
</organism>
<keyword evidence="10" id="KW-1185">Reference proteome</keyword>
<reference evidence="9" key="1">
    <citation type="submission" date="2020-11" db="EMBL/GenBank/DDBJ databases">
        <authorList>
            <person name="Whiteford S."/>
        </authorList>
    </citation>
    <scope>NUCLEOTIDE SEQUENCE</scope>
</reference>
<keyword evidence="2 7" id="KW-0732">Signal</keyword>
<evidence type="ECO:0000256" key="3">
    <source>
        <dbReference type="ARBA" id="ARBA00022801"/>
    </source>
</evidence>
<dbReference type="GO" id="GO:0016042">
    <property type="term" value="P:lipid catabolic process"/>
    <property type="evidence" value="ECO:0007669"/>
    <property type="project" value="UniProtKB-KW"/>
</dbReference>
<dbReference type="GO" id="GO:0016787">
    <property type="term" value="F:hydrolase activity"/>
    <property type="evidence" value="ECO:0007669"/>
    <property type="project" value="UniProtKB-KW"/>
</dbReference>
<dbReference type="PANTHER" id="PTHR11005">
    <property type="entry name" value="LYSOSOMAL ACID LIPASE-RELATED"/>
    <property type="match status" value="1"/>
</dbReference>
<evidence type="ECO:0000256" key="6">
    <source>
        <dbReference type="ARBA" id="ARBA00023180"/>
    </source>
</evidence>
<sequence>MVVRGYSKMKAVLVLLAACVAAAAAGRSPNADLVMEYMELKGHQPGARYSNNIIADALADVPDLIARYNYPVEQHFVTTSDGYILQMHRIPHGRDRNNQPGDRTAVYLLHGMMQSSADWVLMGPGEGLAYTLAEEGYDVWIGNTRGNYYSRNHTTLDPDDKNSLRFWQFSWDEMGSIDLPASIDYILNLKGHSKLHYVGFSQGSTVFTVMGSIRPEYNAKIISYQGVAPAVLSENNEENPINWVANYEGILMILANRYGIGELGARSPLFTWLGLALCSEESPVHPLCLSVATMEETVARLNAIIIEIEQNTWLGLALCSEESPVYPLCLSVATMKETVARLNATMIPVFIGHGPAGVSVRQMGHYAQCIAKGFRRYDYGLIGNLATYGTRQPPFYNLKFITAPTYLHYSLNDQRVNYLDVYLLGERISSPVKYYQVADEKWSHLDFAWGSNQVEMYQKNVISAMREAEAL</sequence>
<accession>A0A8S4D4W8</accession>
<evidence type="ECO:0000256" key="7">
    <source>
        <dbReference type="SAM" id="SignalP"/>
    </source>
</evidence>
<name>A0A8S4D4W8_PLUXY</name>
<feature type="domain" description="Partial AB-hydrolase lipase" evidence="8">
    <location>
        <begin position="61"/>
        <end position="122"/>
    </location>
</feature>
<comment type="caution">
    <text evidence="9">The sequence shown here is derived from an EMBL/GenBank/DDBJ whole genome shotgun (WGS) entry which is preliminary data.</text>
</comment>
<dbReference type="FunFam" id="3.40.50.1820:FF:000057">
    <property type="entry name" value="Lipase"/>
    <property type="match status" value="1"/>
</dbReference>
<dbReference type="Gene3D" id="3.40.50.1820">
    <property type="entry name" value="alpha/beta hydrolase"/>
    <property type="match status" value="1"/>
</dbReference>
<keyword evidence="4" id="KW-0442">Lipid degradation</keyword>
<gene>
    <name evidence="9" type="ORF">PLXY2_LOCUS1281</name>
</gene>
<comment type="similarity">
    <text evidence="1">Belongs to the AB hydrolase superfamily. Lipase family.</text>
</comment>
<evidence type="ECO:0000256" key="2">
    <source>
        <dbReference type="ARBA" id="ARBA00022729"/>
    </source>
</evidence>
<evidence type="ECO:0000256" key="5">
    <source>
        <dbReference type="ARBA" id="ARBA00023098"/>
    </source>
</evidence>
<feature type="chain" id="PRO_5035811588" evidence="7">
    <location>
        <begin position="26"/>
        <end position="471"/>
    </location>
</feature>
<dbReference type="SUPFAM" id="SSF53474">
    <property type="entry name" value="alpha/beta-Hydrolases"/>
    <property type="match status" value="1"/>
</dbReference>
<feature type="signal peptide" evidence="7">
    <location>
        <begin position="1"/>
        <end position="25"/>
    </location>
</feature>
<keyword evidence="6" id="KW-0325">Glycoprotein</keyword>
<keyword evidence="5" id="KW-0443">Lipid metabolism</keyword>
<dbReference type="Proteomes" id="UP000653454">
    <property type="component" value="Unassembled WGS sequence"/>
</dbReference>
<dbReference type="AlphaFoldDB" id="A0A8S4D4W8"/>
<dbReference type="Pfam" id="PF04083">
    <property type="entry name" value="Abhydro_lipase"/>
    <property type="match status" value="1"/>
</dbReference>
<dbReference type="EMBL" id="CAJHNJ030000003">
    <property type="protein sequence ID" value="CAG9093004.1"/>
    <property type="molecule type" value="Genomic_DNA"/>
</dbReference>
<dbReference type="InterPro" id="IPR029058">
    <property type="entry name" value="AB_hydrolase_fold"/>
</dbReference>
<dbReference type="InterPro" id="IPR006693">
    <property type="entry name" value="AB_hydrolase_lipase"/>
</dbReference>
<proteinExistence type="inferred from homology"/>
<evidence type="ECO:0000256" key="1">
    <source>
        <dbReference type="ARBA" id="ARBA00010701"/>
    </source>
</evidence>
<keyword evidence="3" id="KW-0378">Hydrolase</keyword>
<evidence type="ECO:0000259" key="8">
    <source>
        <dbReference type="Pfam" id="PF04083"/>
    </source>
</evidence>